<dbReference type="InterPro" id="IPR009665">
    <property type="entry name" value="YyaC"/>
</dbReference>
<keyword evidence="1" id="KW-0645">Protease</keyword>
<keyword evidence="1" id="KW-0378">Hydrolase</keyword>
<dbReference type="GO" id="GO:0006508">
    <property type="term" value="P:proteolysis"/>
    <property type="evidence" value="ECO:0007669"/>
    <property type="project" value="UniProtKB-KW"/>
</dbReference>
<dbReference type="GO" id="GO:0008233">
    <property type="term" value="F:peptidase activity"/>
    <property type="evidence" value="ECO:0007669"/>
    <property type="project" value="UniProtKB-KW"/>
</dbReference>
<dbReference type="RefSeq" id="WP_127605342.1">
    <property type="nucleotide sequence ID" value="NZ_JARTHJ010000040.1"/>
</dbReference>
<keyword evidence="2" id="KW-1185">Reference proteome</keyword>
<dbReference type="InterPro" id="IPR023430">
    <property type="entry name" value="Pept_HybD-like_dom_sf"/>
</dbReference>
<dbReference type="Gene3D" id="3.40.50.1450">
    <property type="entry name" value="HybD-like"/>
    <property type="match status" value="1"/>
</dbReference>
<dbReference type="EMBL" id="WNZX01000018">
    <property type="protein sequence ID" value="MUG72875.1"/>
    <property type="molecule type" value="Genomic_DNA"/>
</dbReference>
<organism evidence="1 2">
    <name type="scientific">Paenibacillus validus</name>
    <dbReference type="NCBI Taxonomy" id="44253"/>
    <lineage>
        <taxon>Bacteria</taxon>
        <taxon>Bacillati</taxon>
        <taxon>Bacillota</taxon>
        <taxon>Bacilli</taxon>
        <taxon>Bacillales</taxon>
        <taxon>Paenibacillaceae</taxon>
        <taxon>Paenibacillus</taxon>
    </lineage>
</organism>
<accession>A0A7X2ZEK1</accession>
<proteinExistence type="predicted"/>
<comment type="caution">
    <text evidence="1">The sequence shown here is derived from an EMBL/GenBank/DDBJ whole genome shotgun (WGS) entry which is preliminary data.</text>
</comment>
<dbReference type="Proteomes" id="UP000450917">
    <property type="component" value="Unassembled WGS sequence"/>
</dbReference>
<evidence type="ECO:0000313" key="2">
    <source>
        <dbReference type="Proteomes" id="UP000450917"/>
    </source>
</evidence>
<sequence>MKLPFSKEPSPDKSKEQVPTAAIKVMHSESNCIELLSEALFKFIQSVPAHQPIVIVCVGTDRSTGDSLGPLVGTHLKKLQSEGIHLYGTLDHPVHAMNLSETLTTIYQHFNNPFIIAIDACLGQLTSVGCIQLGDGPVKPGAGVNKELPPVGNMHVTGIVNVGGFMEYFVLQNTRLSLVMAMSETISKAIHAALLMRQRWVPIPLVKID</sequence>
<dbReference type="Pfam" id="PF06866">
    <property type="entry name" value="DUF1256"/>
    <property type="match status" value="1"/>
</dbReference>
<dbReference type="NCBIfam" id="TIGR02841">
    <property type="entry name" value="spore_YyaC"/>
    <property type="match status" value="1"/>
</dbReference>
<gene>
    <name evidence="1" type="primary">yyaC</name>
    <name evidence="1" type="ORF">GNP93_19620</name>
</gene>
<dbReference type="SUPFAM" id="SSF53163">
    <property type="entry name" value="HybD-like"/>
    <property type="match status" value="1"/>
</dbReference>
<reference evidence="1 2" key="1">
    <citation type="submission" date="2019-11" db="EMBL/GenBank/DDBJ databases">
        <title>Draft genome sequences of five Paenibacillus species of dairy origin.</title>
        <authorList>
            <person name="Olajide A.M."/>
            <person name="Chen S."/>
            <person name="Lapointe G."/>
        </authorList>
    </citation>
    <scope>NUCLEOTIDE SEQUENCE [LARGE SCALE GENOMIC DNA]</scope>
    <source>
        <strain evidence="1 2">2CS3</strain>
    </source>
</reference>
<name>A0A7X2ZEK1_9BACL</name>
<evidence type="ECO:0000313" key="1">
    <source>
        <dbReference type="EMBL" id="MUG72875.1"/>
    </source>
</evidence>
<protein>
    <submittedName>
        <fullName evidence="1">Spore protease YyaC</fullName>
    </submittedName>
</protein>
<dbReference type="AlphaFoldDB" id="A0A7X2ZEK1"/>